<keyword evidence="10" id="KW-1185">Reference proteome</keyword>
<feature type="transmembrane region" description="Helical" evidence="7">
    <location>
        <begin position="64"/>
        <end position="83"/>
    </location>
</feature>
<dbReference type="Proteomes" id="UP001321749">
    <property type="component" value="Unassembled WGS sequence"/>
</dbReference>
<protein>
    <recommendedName>
        <fullName evidence="8">Rhodopsin domain-containing protein</fullName>
    </recommendedName>
</protein>
<keyword evidence="3 7" id="KW-1133">Transmembrane helix</keyword>
<proteinExistence type="inferred from homology"/>
<dbReference type="PANTHER" id="PTHR33048">
    <property type="entry name" value="PTH11-LIKE INTEGRAL MEMBRANE PROTEIN (AFU_ORTHOLOGUE AFUA_5G11245)"/>
    <property type="match status" value="1"/>
</dbReference>
<dbReference type="Pfam" id="PF20684">
    <property type="entry name" value="Fung_rhodopsin"/>
    <property type="match status" value="1"/>
</dbReference>
<evidence type="ECO:0000256" key="6">
    <source>
        <dbReference type="SAM" id="MobiDB-lite"/>
    </source>
</evidence>
<keyword evidence="2 7" id="KW-0812">Transmembrane</keyword>
<evidence type="ECO:0000256" key="5">
    <source>
        <dbReference type="ARBA" id="ARBA00038359"/>
    </source>
</evidence>
<feature type="compositionally biased region" description="Low complexity" evidence="6">
    <location>
        <begin position="313"/>
        <end position="335"/>
    </location>
</feature>
<evidence type="ECO:0000256" key="7">
    <source>
        <dbReference type="SAM" id="Phobius"/>
    </source>
</evidence>
<organism evidence="9 10">
    <name type="scientific">Cladorrhinum samala</name>
    <dbReference type="NCBI Taxonomy" id="585594"/>
    <lineage>
        <taxon>Eukaryota</taxon>
        <taxon>Fungi</taxon>
        <taxon>Dikarya</taxon>
        <taxon>Ascomycota</taxon>
        <taxon>Pezizomycotina</taxon>
        <taxon>Sordariomycetes</taxon>
        <taxon>Sordariomycetidae</taxon>
        <taxon>Sordariales</taxon>
        <taxon>Podosporaceae</taxon>
        <taxon>Cladorrhinum</taxon>
    </lineage>
</organism>
<reference evidence="9" key="2">
    <citation type="submission" date="2023-06" db="EMBL/GenBank/DDBJ databases">
        <authorList>
            <consortium name="Lawrence Berkeley National Laboratory"/>
            <person name="Mondo S.J."/>
            <person name="Hensen N."/>
            <person name="Bonometti L."/>
            <person name="Westerberg I."/>
            <person name="Brannstrom I.O."/>
            <person name="Guillou S."/>
            <person name="Cros-Aarteil S."/>
            <person name="Calhoun S."/>
            <person name="Haridas S."/>
            <person name="Kuo A."/>
            <person name="Pangilinan J."/>
            <person name="Riley R."/>
            <person name="Labutti K."/>
            <person name="Andreopoulos B."/>
            <person name="Lipzen A."/>
            <person name="Chen C."/>
            <person name="Yanf M."/>
            <person name="Daum C."/>
            <person name="Ng V."/>
            <person name="Clum A."/>
            <person name="Steindorff A."/>
            <person name="Ohm R."/>
            <person name="Martin F."/>
            <person name="Silar P."/>
            <person name="Natvig D."/>
            <person name="Lalanne C."/>
            <person name="Gautier V."/>
            <person name="Ament-Velasquez S.L."/>
            <person name="Kruys A."/>
            <person name="Hutchinson M.I."/>
            <person name="Powell A.J."/>
            <person name="Barry K."/>
            <person name="Miller A.N."/>
            <person name="Grigoriev I.V."/>
            <person name="Debuchy R."/>
            <person name="Gladieux P."/>
            <person name="Thoren M.H."/>
            <person name="Johannesson H."/>
        </authorList>
    </citation>
    <scope>NUCLEOTIDE SEQUENCE</scope>
    <source>
        <strain evidence="9">PSN324</strain>
    </source>
</reference>
<dbReference type="PANTHER" id="PTHR33048:SF47">
    <property type="entry name" value="INTEGRAL MEMBRANE PROTEIN-RELATED"/>
    <property type="match status" value="1"/>
</dbReference>
<feature type="transmembrane region" description="Helical" evidence="7">
    <location>
        <begin position="263"/>
        <end position="283"/>
    </location>
</feature>
<feature type="domain" description="Rhodopsin" evidence="8">
    <location>
        <begin position="48"/>
        <end position="285"/>
    </location>
</feature>
<evidence type="ECO:0000256" key="3">
    <source>
        <dbReference type="ARBA" id="ARBA00022989"/>
    </source>
</evidence>
<feature type="transmembrane region" description="Helical" evidence="7">
    <location>
        <begin position="226"/>
        <end position="251"/>
    </location>
</feature>
<sequence length="382" mass="41902">MVSDLSAMPAMSPPPGHISNFDNPETMHNLVFSVAVSNMAFVILVVGIRIYTKAIIVKDIRLEDYFVILATMGIIMWDSAFIHASFRGFSRHMWDIRAIDAPYFSLISYGAEISHAITNWAAKCSILFQLERLFCPDHSRNSSFWTIVALFFVNTAYHAAAFIAYMFQCTPREKAWNVLTPGKCIDVIALTVTSGSACLLLDLGILIVPIAAVWSLPLPLKKKLGVMAIFGVAIFTCAIAALGVVLRFIIFHEPDLTWILTKVGIWTMVEYGGTILVCCMPSFPRFYRHLKGLSREASSTPKLCKTSAARPMSESSSVESGTGGSYTSTPQPSPGSHHVYGIGVAVSTSEETLAYSGYNMVPPPQARVKPHTVAEEERASFV</sequence>
<comment type="subcellular location">
    <subcellularLocation>
        <location evidence="1">Membrane</location>
        <topology evidence="1">Multi-pass membrane protein</topology>
    </subcellularLocation>
</comment>
<dbReference type="InterPro" id="IPR049326">
    <property type="entry name" value="Rhodopsin_dom_fungi"/>
</dbReference>
<comment type="similarity">
    <text evidence="5">Belongs to the SAT4 family.</text>
</comment>
<evidence type="ECO:0000256" key="4">
    <source>
        <dbReference type="ARBA" id="ARBA00023136"/>
    </source>
</evidence>
<reference evidence="9" key="1">
    <citation type="journal article" date="2023" name="Mol. Phylogenet. Evol.">
        <title>Genome-scale phylogeny and comparative genomics of the fungal order Sordariales.</title>
        <authorList>
            <person name="Hensen N."/>
            <person name="Bonometti L."/>
            <person name="Westerberg I."/>
            <person name="Brannstrom I.O."/>
            <person name="Guillou S."/>
            <person name="Cros-Aarteil S."/>
            <person name="Calhoun S."/>
            <person name="Haridas S."/>
            <person name="Kuo A."/>
            <person name="Mondo S."/>
            <person name="Pangilinan J."/>
            <person name="Riley R."/>
            <person name="LaButti K."/>
            <person name="Andreopoulos B."/>
            <person name="Lipzen A."/>
            <person name="Chen C."/>
            <person name="Yan M."/>
            <person name="Daum C."/>
            <person name="Ng V."/>
            <person name="Clum A."/>
            <person name="Steindorff A."/>
            <person name="Ohm R.A."/>
            <person name="Martin F."/>
            <person name="Silar P."/>
            <person name="Natvig D.O."/>
            <person name="Lalanne C."/>
            <person name="Gautier V."/>
            <person name="Ament-Velasquez S.L."/>
            <person name="Kruys A."/>
            <person name="Hutchinson M.I."/>
            <person name="Powell A.J."/>
            <person name="Barry K."/>
            <person name="Miller A.N."/>
            <person name="Grigoriev I.V."/>
            <person name="Debuchy R."/>
            <person name="Gladieux P."/>
            <person name="Hiltunen Thoren M."/>
            <person name="Johannesson H."/>
        </authorList>
    </citation>
    <scope>NUCLEOTIDE SEQUENCE</scope>
    <source>
        <strain evidence="9">PSN324</strain>
    </source>
</reference>
<feature type="transmembrane region" description="Helical" evidence="7">
    <location>
        <begin position="143"/>
        <end position="167"/>
    </location>
</feature>
<dbReference type="EMBL" id="MU864964">
    <property type="protein sequence ID" value="KAK4463035.1"/>
    <property type="molecule type" value="Genomic_DNA"/>
</dbReference>
<evidence type="ECO:0000313" key="10">
    <source>
        <dbReference type="Proteomes" id="UP001321749"/>
    </source>
</evidence>
<evidence type="ECO:0000256" key="1">
    <source>
        <dbReference type="ARBA" id="ARBA00004141"/>
    </source>
</evidence>
<dbReference type="GO" id="GO:0016020">
    <property type="term" value="C:membrane"/>
    <property type="evidence" value="ECO:0007669"/>
    <property type="project" value="UniProtKB-SubCell"/>
</dbReference>
<evidence type="ECO:0000313" key="9">
    <source>
        <dbReference type="EMBL" id="KAK4463035.1"/>
    </source>
</evidence>
<name>A0AAV9HSR3_9PEZI</name>
<gene>
    <name evidence="9" type="ORF">QBC42DRAFT_72414</name>
</gene>
<feature type="transmembrane region" description="Helical" evidence="7">
    <location>
        <begin position="187"/>
        <end position="214"/>
    </location>
</feature>
<evidence type="ECO:0000259" key="8">
    <source>
        <dbReference type="Pfam" id="PF20684"/>
    </source>
</evidence>
<dbReference type="InterPro" id="IPR052337">
    <property type="entry name" value="SAT4-like"/>
</dbReference>
<dbReference type="AlphaFoldDB" id="A0AAV9HSR3"/>
<feature type="transmembrane region" description="Helical" evidence="7">
    <location>
        <begin position="30"/>
        <end position="52"/>
    </location>
</feature>
<keyword evidence="4 7" id="KW-0472">Membrane</keyword>
<feature type="region of interest" description="Disordered" evidence="6">
    <location>
        <begin position="301"/>
        <end position="335"/>
    </location>
</feature>
<evidence type="ECO:0000256" key="2">
    <source>
        <dbReference type="ARBA" id="ARBA00022692"/>
    </source>
</evidence>
<accession>A0AAV9HSR3</accession>
<comment type="caution">
    <text evidence="9">The sequence shown here is derived from an EMBL/GenBank/DDBJ whole genome shotgun (WGS) entry which is preliminary data.</text>
</comment>